<keyword evidence="1" id="KW-0812">Transmembrane</keyword>
<dbReference type="Proteomes" id="UP000190973">
    <property type="component" value="Unassembled WGS sequence"/>
</dbReference>
<reference evidence="2 3" key="1">
    <citation type="submission" date="2016-05" db="EMBL/GenBank/DDBJ databases">
        <title>Microbial solvent formation.</title>
        <authorList>
            <person name="Poehlein A."/>
            <person name="Montoya Solano J.D."/>
            <person name="Flitsch S."/>
            <person name="Krabben P."/>
            <person name="Duerre P."/>
            <person name="Daniel R."/>
        </authorList>
    </citation>
    <scope>NUCLEOTIDE SEQUENCE [LARGE SCALE GENOMIC DNA]</scope>
    <source>
        <strain evidence="2 3">DSM 53</strain>
    </source>
</reference>
<sequence length="58" mass="6133">MILEHRLEKLILSTIAFGTISGIILGITKIEMPIGGYAILGGTLVSILTGIHICGNKK</sequence>
<accession>A0A1S8S2A4</accession>
<feature type="transmembrane region" description="Helical" evidence="1">
    <location>
        <begin position="7"/>
        <end position="28"/>
    </location>
</feature>
<comment type="caution">
    <text evidence="2">The sequence shown here is derived from an EMBL/GenBank/DDBJ whole genome shotgun (WGS) entry which is preliminary data.</text>
</comment>
<dbReference type="AlphaFoldDB" id="A0A1S8S2A4"/>
<evidence type="ECO:0000313" key="3">
    <source>
        <dbReference type="Proteomes" id="UP000190973"/>
    </source>
</evidence>
<organism evidence="2 3">
    <name type="scientific">Clostridium beijerinckii</name>
    <name type="common">Clostridium MP</name>
    <dbReference type="NCBI Taxonomy" id="1520"/>
    <lineage>
        <taxon>Bacteria</taxon>
        <taxon>Bacillati</taxon>
        <taxon>Bacillota</taxon>
        <taxon>Clostridia</taxon>
        <taxon>Eubacteriales</taxon>
        <taxon>Clostridiaceae</taxon>
        <taxon>Clostridium</taxon>
    </lineage>
</organism>
<dbReference type="RefSeq" id="WP_173714976.1">
    <property type="nucleotide sequence ID" value="NZ_JABTAE010000001.1"/>
</dbReference>
<evidence type="ECO:0000313" key="2">
    <source>
        <dbReference type="EMBL" id="OOM59566.1"/>
    </source>
</evidence>
<keyword evidence="1" id="KW-1133">Transmembrane helix</keyword>
<feature type="transmembrane region" description="Helical" evidence="1">
    <location>
        <begin position="34"/>
        <end position="55"/>
    </location>
</feature>
<name>A0A1S8S2A4_CLOBE</name>
<keyword evidence="1" id="KW-0472">Membrane</keyword>
<proteinExistence type="predicted"/>
<evidence type="ECO:0000256" key="1">
    <source>
        <dbReference type="SAM" id="Phobius"/>
    </source>
</evidence>
<gene>
    <name evidence="2" type="ORF">CLBCK_33970</name>
</gene>
<protein>
    <submittedName>
        <fullName evidence="2">Uncharacterized protein</fullName>
    </submittedName>
</protein>
<dbReference type="EMBL" id="LZZI01000071">
    <property type="protein sequence ID" value="OOM59566.1"/>
    <property type="molecule type" value="Genomic_DNA"/>
</dbReference>